<keyword evidence="6" id="KW-1185">Reference proteome</keyword>
<accession>A0A8B6X2W1</accession>
<feature type="domain" description="Thioredoxin" evidence="5">
    <location>
        <begin position="46"/>
        <end position="184"/>
    </location>
</feature>
<dbReference type="GO" id="GO:0030313">
    <property type="term" value="C:cell envelope"/>
    <property type="evidence" value="ECO:0007669"/>
    <property type="project" value="UniProtKB-SubCell"/>
</dbReference>
<reference evidence="7" key="3">
    <citation type="journal article" date="2005" name="Proteins">
        <title>Structural classification of thioredoxin-like fold proteins.</title>
        <authorList>
            <person name="Qi Y."/>
            <person name="Grishin N.V."/>
        </authorList>
    </citation>
    <scope>NUCLEOTIDE SEQUENCE</scope>
</reference>
<dbReference type="InterPro" id="IPR050553">
    <property type="entry name" value="Thioredoxin_ResA/DsbE_sf"/>
</dbReference>
<evidence type="ECO:0000256" key="2">
    <source>
        <dbReference type="ARBA" id="ARBA00022748"/>
    </source>
</evidence>
<dbReference type="CDD" id="cd02966">
    <property type="entry name" value="TlpA_like_family"/>
    <property type="match status" value="1"/>
</dbReference>
<evidence type="ECO:0000259" key="5">
    <source>
        <dbReference type="PROSITE" id="PS51352"/>
    </source>
</evidence>
<dbReference type="InterPro" id="IPR036249">
    <property type="entry name" value="Thioredoxin-like_sf"/>
</dbReference>
<dbReference type="PANTHER" id="PTHR42852:SF17">
    <property type="entry name" value="THIOREDOXIN-LIKE PROTEIN HI_1115"/>
    <property type="match status" value="1"/>
</dbReference>
<keyword evidence="2" id="KW-0201">Cytochrome c-type biogenesis</keyword>
<dbReference type="InterPro" id="IPR013766">
    <property type="entry name" value="Thioredoxin_domain"/>
</dbReference>
<dbReference type="Gene3D" id="3.40.30.10">
    <property type="entry name" value="Glutaredoxin"/>
    <property type="match status" value="1"/>
</dbReference>
<dbReference type="PROSITE" id="PS00194">
    <property type="entry name" value="THIOREDOXIN_1"/>
    <property type="match status" value="1"/>
</dbReference>
<organism evidence="6 7">
    <name type="scientific">Derxia gummosa DSM 723</name>
    <dbReference type="NCBI Taxonomy" id="1121388"/>
    <lineage>
        <taxon>Bacteria</taxon>
        <taxon>Pseudomonadati</taxon>
        <taxon>Pseudomonadota</taxon>
        <taxon>Betaproteobacteria</taxon>
        <taxon>Burkholderiales</taxon>
        <taxon>Alcaligenaceae</taxon>
        <taxon>Derxia</taxon>
    </lineage>
</organism>
<keyword evidence="4" id="KW-1133">Transmembrane helix</keyword>
<dbReference type="SUPFAM" id="SSF52833">
    <property type="entry name" value="Thioredoxin-like"/>
    <property type="match status" value="1"/>
</dbReference>
<dbReference type="Proteomes" id="UP000675920">
    <property type="component" value="Unplaced"/>
</dbReference>
<feature type="transmembrane region" description="Helical" evidence="4">
    <location>
        <begin position="18"/>
        <end position="39"/>
    </location>
</feature>
<evidence type="ECO:0000313" key="6">
    <source>
        <dbReference type="Proteomes" id="UP000675920"/>
    </source>
</evidence>
<evidence type="ECO:0000256" key="3">
    <source>
        <dbReference type="ARBA" id="ARBA00023284"/>
    </source>
</evidence>
<reference evidence="7" key="2">
    <citation type="journal article" date="1999" name="J. Bacteriol.">
        <title>The thioredoxin superfamily: redundancy, specificity, and gray-area genomics.</title>
        <authorList>
            <person name="Aslund F."/>
            <person name="Beckwith J."/>
        </authorList>
    </citation>
    <scope>NUCLEOTIDE SEQUENCE</scope>
</reference>
<reference evidence="7" key="4">
    <citation type="submission" date="2025-08" db="UniProtKB">
        <authorList>
            <consortium name="RefSeq"/>
        </authorList>
    </citation>
    <scope>IDENTIFICATION</scope>
</reference>
<evidence type="ECO:0000313" key="7">
    <source>
        <dbReference type="RefSeq" id="WP_028310648.1"/>
    </source>
</evidence>
<evidence type="ECO:0000256" key="4">
    <source>
        <dbReference type="SAM" id="Phobius"/>
    </source>
</evidence>
<name>A0A8B6X2W1_9BURK</name>
<proteinExistence type="predicted"/>
<dbReference type="PANTHER" id="PTHR42852">
    <property type="entry name" value="THIOL:DISULFIDE INTERCHANGE PROTEIN DSBE"/>
    <property type="match status" value="1"/>
</dbReference>
<dbReference type="GO" id="GO:0017004">
    <property type="term" value="P:cytochrome complex assembly"/>
    <property type="evidence" value="ECO:0007669"/>
    <property type="project" value="UniProtKB-KW"/>
</dbReference>
<dbReference type="InterPro" id="IPR013740">
    <property type="entry name" value="Redoxin"/>
</dbReference>
<dbReference type="GO" id="GO:0015036">
    <property type="term" value="F:disulfide oxidoreductase activity"/>
    <property type="evidence" value="ECO:0007669"/>
    <property type="project" value="UniProtKB-ARBA"/>
</dbReference>
<evidence type="ECO:0000256" key="1">
    <source>
        <dbReference type="ARBA" id="ARBA00004196"/>
    </source>
</evidence>
<dbReference type="RefSeq" id="WP_028310648.1">
    <property type="nucleotide sequence ID" value="NZ_AXWS01000007.1"/>
</dbReference>
<dbReference type="InterPro" id="IPR017937">
    <property type="entry name" value="Thioredoxin_CS"/>
</dbReference>
<keyword evidence="4" id="KW-0812">Transmembrane</keyword>
<keyword evidence="4" id="KW-0472">Membrane</keyword>
<dbReference type="Pfam" id="PF08534">
    <property type="entry name" value="Redoxin"/>
    <property type="match status" value="1"/>
</dbReference>
<reference evidence="7" key="1">
    <citation type="journal article" date="1997" name="Biochemistry">
        <title>The CXXC motif: a rheostat in the active site.</title>
        <authorList>
            <person name="Chivers P.T."/>
            <person name="Prehoda K.E."/>
            <person name="Raines R.T."/>
        </authorList>
    </citation>
    <scope>NUCLEOTIDE SEQUENCE</scope>
</reference>
<protein>
    <submittedName>
        <fullName evidence="7">TlpA disulfide reductase family protein</fullName>
    </submittedName>
</protein>
<dbReference type="OrthoDB" id="9811352at2"/>
<comment type="subcellular location">
    <subcellularLocation>
        <location evidence="1">Cell envelope</location>
    </subcellularLocation>
</comment>
<dbReference type="AlphaFoldDB" id="A0A8B6X2W1"/>
<dbReference type="PROSITE" id="PS51352">
    <property type="entry name" value="THIOREDOXIN_2"/>
    <property type="match status" value="1"/>
</dbReference>
<keyword evidence="3" id="KW-0676">Redox-active center</keyword>
<sequence>MSDTAFPLAPSRTARRRWLRAGIAVAGVGVAGFVGLKLLRRGRRYVPPEVAAPELGGTDLASGAAFDLATLRGNVVLVEFWATWCGYCLRNLPEVERFAAEYRDRGLRVVGMSIDEDAGALKDFIARRPPHWPVLRQADARGNFAPVKTVPSFYVVDREGHTVLRWQGELEGEMRDRVAALFKA</sequence>